<protein>
    <recommendedName>
        <fullName evidence="6">Demethylmenaquinone methyltransferase</fullName>
        <ecNumber evidence="6">2.1.1.163</ecNumber>
    </recommendedName>
</protein>
<proteinExistence type="inferred from homology"/>
<dbReference type="PANTHER" id="PTHR43591">
    <property type="entry name" value="METHYLTRANSFERASE"/>
    <property type="match status" value="1"/>
</dbReference>
<evidence type="ECO:0000256" key="5">
    <source>
        <dbReference type="ARBA" id="ARBA00059758"/>
    </source>
</evidence>
<dbReference type="SUPFAM" id="SSF53335">
    <property type="entry name" value="S-adenosyl-L-methionine-dependent methyltransferases"/>
    <property type="match status" value="1"/>
</dbReference>
<comment type="caution">
    <text evidence="7">The sequence shown here is derived from an EMBL/GenBank/DDBJ whole genome shotgun (WGS) entry which is preliminary data.</text>
</comment>
<keyword evidence="3 6" id="KW-0808">Transferase</keyword>
<feature type="binding site" evidence="6">
    <location>
        <position position="79"/>
    </location>
    <ligand>
        <name>S-adenosyl-L-methionine</name>
        <dbReference type="ChEBI" id="CHEBI:59789"/>
    </ligand>
</feature>
<name>A0A2P6MKJ5_ALKUR</name>
<comment type="caution">
    <text evidence="6">Lacks conserved residue(s) required for the propagation of feature annotation.</text>
</comment>
<dbReference type="Gene3D" id="3.40.50.150">
    <property type="entry name" value="Vaccinia Virus protein VP39"/>
    <property type="match status" value="1"/>
</dbReference>
<dbReference type="PROSITE" id="PS01183">
    <property type="entry name" value="UBIE_1"/>
    <property type="match status" value="1"/>
</dbReference>
<comment type="catalytic activity">
    <reaction evidence="6">
        <text>a 2-demethylmenaquinol + S-adenosyl-L-methionine = a menaquinol + S-adenosyl-L-homocysteine + H(+)</text>
        <dbReference type="Rhea" id="RHEA:42640"/>
        <dbReference type="Rhea" id="RHEA-COMP:9539"/>
        <dbReference type="Rhea" id="RHEA-COMP:9563"/>
        <dbReference type="ChEBI" id="CHEBI:15378"/>
        <dbReference type="ChEBI" id="CHEBI:18151"/>
        <dbReference type="ChEBI" id="CHEBI:55437"/>
        <dbReference type="ChEBI" id="CHEBI:57856"/>
        <dbReference type="ChEBI" id="CHEBI:59789"/>
        <dbReference type="EC" id="2.1.1.163"/>
    </reaction>
</comment>
<dbReference type="InterPro" id="IPR004033">
    <property type="entry name" value="UbiE/COQ5_MeTrFase"/>
</dbReference>
<comment type="function">
    <text evidence="5 6">Methyltransferase required for the conversion of demethylmenaquinol (DMKH2) to menaquinol (MKH2).</text>
</comment>
<feature type="binding site" evidence="6">
    <location>
        <begin position="104"/>
        <end position="105"/>
    </location>
    <ligand>
        <name>S-adenosyl-L-methionine</name>
        <dbReference type="ChEBI" id="CHEBI:59789"/>
    </ligand>
</feature>
<evidence type="ECO:0000256" key="3">
    <source>
        <dbReference type="ARBA" id="ARBA00022679"/>
    </source>
</evidence>
<dbReference type="PANTHER" id="PTHR43591:SF24">
    <property type="entry name" value="2-METHOXY-6-POLYPRENYL-1,4-BENZOQUINOL METHYLASE, MITOCHONDRIAL"/>
    <property type="match status" value="1"/>
</dbReference>
<dbReference type="CDD" id="cd02440">
    <property type="entry name" value="AdoMet_MTases"/>
    <property type="match status" value="1"/>
</dbReference>
<dbReference type="PROSITE" id="PS51608">
    <property type="entry name" value="SAM_MT_UBIE"/>
    <property type="match status" value="1"/>
</dbReference>
<dbReference type="InterPro" id="IPR023576">
    <property type="entry name" value="UbiE/COQ5_MeTrFase_CS"/>
</dbReference>
<sequence length="237" mass="26923">MEHPKEKRVHDVFETISGRYDRMNSIISFQQHKRWRKKTMKQMNVQPGDRCLDVCCGTADWTLALSDAAGPDGDVTGLDFSENMLQVGRVKTNDRPDINLIQGNAMALPFEDNTYDVVTIGFGLRNVPDYMQVLAEMHRVVKPGGQVVCLETSQPEMPVVSGLYWFYFSILMPQLGRLFAGSYEQYSWLQESSREFPGREELRAMFFDAGFHTVRVKAFALGAAAAHFGRKDDQHDS</sequence>
<keyword evidence="8" id="KW-1185">Reference proteome</keyword>
<organism evidence="7 8">
    <name type="scientific">Alkalicoccus urumqiensis</name>
    <name type="common">Bacillus urumqiensis</name>
    <dbReference type="NCBI Taxonomy" id="1548213"/>
    <lineage>
        <taxon>Bacteria</taxon>
        <taxon>Bacillati</taxon>
        <taxon>Bacillota</taxon>
        <taxon>Bacilli</taxon>
        <taxon>Bacillales</taxon>
        <taxon>Bacillaceae</taxon>
        <taxon>Alkalicoccus</taxon>
    </lineage>
</organism>
<reference evidence="7 8" key="1">
    <citation type="submission" date="2018-03" db="EMBL/GenBank/DDBJ databases">
        <title>Bacillus urumqiensis sp. nov., a moderately haloalkaliphilic bacterium isolated from a salt lake.</title>
        <authorList>
            <person name="Zhao B."/>
            <person name="Liao Z."/>
        </authorList>
    </citation>
    <scope>NUCLEOTIDE SEQUENCE [LARGE SCALE GENOMIC DNA]</scope>
    <source>
        <strain evidence="7 8">BZ-SZ-XJ18</strain>
    </source>
</reference>
<comment type="pathway">
    <text evidence="6">Quinol/quinone metabolism; menaquinone biosynthesis; menaquinol from 1,4-dihydroxy-2-naphthoate: step 2/2.</text>
</comment>
<evidence type="ECO:0000313" key="7">
    <source>
        <dbReference type="EMBL" id="PRO66807.1"/>
    </source>
</evidence>
<dbReference type="AlphaFoldDB" id="A0A2P6MKJ5"/>
<dbReference type="GO" id="GO:0032259">
    <property type="term" value="P:methylation"/>
    <property type="evidence" value="ECO:0007669"/>
    <property type="project" value="UniProtKB-KW"/>
</dbReference>
<keyword evidence="1 6" id="KW-0474">Menaquinone biosynthesis</keyword>
<dbReference type="Pfam" id="PF01209">
    <property type="entry name" value="Ubie_methyltran"/>
    <property type="match status" value="1"/>
</dbReference>
<gene>
    <name evidence="6" type="primary">menG</name>
    <name evidence="7" type="ORF">C6I21_02475</name>
</gene>
<evidence type="ECO:0000256" key="4">
    <source>
        <dbReference type="ARBA" id="ARBA00022691"/>
    </source>
</evidence>
<dbReference type="GO" id="GO:0009234">
    <property type="term" value="P:menaquinone biosynthetic process"/>
    <property type="evidence" value="ECO:0007669"/>
    <property type="project" value="UniProtKB-UniRule"/>
</dbReference>
<comment type="similarity">
    <text evidence="6">Belongs to the class I-like SAM-binding methyltransferase superfamily. MenG/UbiE family.</text>
</comment>
<evidence type="ECO:0000313" key="8">
    <source>
        <dbReference type="Proteomes" id="UP000243650"/>
    </source>
</evidence>
<dbReference type="NCBIfam" id="NF001244">
    <property type="entry name" value="PRK00216.1-5"/>
    <property type="match status" value="1"/>
</dbReference>
<evidence type="ECO:0000256" key="1">
    <source>
        <dbReference type="ARBA" id="ARBA00022428"/>
    </source>
</evidence>
<evidence type="ECO:0000256" key="2">
    <source>
        <dbReference type="ARBA" id="ARBA00022603"/>
    </source>
</evidence>
<dbReference type="EC" id="2.1.1.163" evidence="6"/>
<dbReference type="GO" id="GO:0043770">
    <property type="term" value="F:demethylmenaquinone methyltransferase activity"/>
    <property type="evidence" value="ECO:0007669"/>
    <property type="project" value="UniProtKB-UniRule"/>
</dbReference>
<dbReference type="Proteomes" id="UP000243650">
    <property type="component" value="Unassembled WGS sequence"/>
</dbReference>
<dbReference type="FunFam" id="3.40.50.150:FF:000086">
    <property type="entry name" value="Demethylmenaquinone methyltransferase"/>
    <property type="match status" value="1"/>
</dbReference>
<dbReference type="EMBL" id="PVNS01000002">
    <property type="protein sequence ID" value="PRO66807.1"/>
    <property type="molecule type" value="Genomic_DNA"/>
</dbReference>
<evidence type="ECO:0000256" key="6">
    <source>
        <dbReference type="HAMAP-Rule" id="MF_01813"/>
    </source>
</evidence>
<feature type="binding site" evidence="6">
    <location>
        <position position="58"/>
    </location>
    <ligand>
        <name>S-adenosyl-L-methionine</name>
        <dbReference type="ChEBI" id="CHEBI:59789"/>
    </ligand>
</feature>
<dbReference type="NCBIfam" id="NF001243">
    <property type="entry name" value="PRK00216.1-4"/>
    <property type="match status" value="1"/>
</dbReference>
<accession>A0A2P6MKJ5</accession>
<dbReference type="OrthoDB" id="9808140at2"/>
<keyword evidence="2 6" id="KW-0489">Methyltransferase</keyword>
<dbReference type="PROSITE" id="PS01184">
    <property type="entry name" value="UBIE_2"/>
    <property type="match status" value="1"/>
</dbReference>
<dbReference type="RefSeq" id="WP_105957843.1">
    <property type="nucleotide sequence ID" value="NZ_PVNS01000002.1"/>
</dbReference>
<dbReference type="UniPathway" id="UPA00079">
    <property type="reaction ID" value="UER00169"/>
</dbReference>
<dbReference type="HAMAP" id="MF_01813">
    <property type="entry name" value="MenG_UbiE_methyltr"/>
    <property type="match status" value="1"/>
</dbReference>
<keyword evidence="4 6" id="KW-0949">S-adenosyl-L-methionine</keyword>
<dbReference type="NCBIfam" id="TIGR01934">
    <property type="entry name" value="MenG_MenH_UbiE"/>
    <property type="match status" value="1"/>
</dbReference>
<dbReference type="InterPro" id="IPR029063">
    <property type="entry name" value="SAM-dependent_MTases_sf"/>
</dbReference>